<protein>
    <submittedName>
        <fullName evidence="2">UPAR/Ly6 domain-containing protein</fullName>
    </submittedName>
</protein>
<dbReference type="OMA" id="CYCKDKQ"/>
<dbReference type="KEGG" id="cel:CELE_F01G10.6"/>
<dbReference type="AlphaFoldDB" id="O17764"/>
<dbReference type="Bgee" id="WBGene00008509">
    <property type="expression patterns" value="Expressed in larva and 3 other cell types or tissues"/>
</dbReference>
<dbReference type="SMR" id="O17764"/>
<reference evidence="2 3" key="1">
    <citation type="journal article" date="1998" name="Science">
        <title>Genome sequence of the nematode C. elegans: a platform for investigating biology.</title>
        <authorList>
            <consortium name="The C. elegans sequencing consortium"/>
            <person name="Sulson J.E."/>
            <person name="Waterston R."/>
        </authorList>
    </citation>
    <scope>NUCLEOTIDE SEQUENCE [LARGE SCALE GENOMIC DNA]</scope>
    <source>
        <strain evidence="2 3">Bristol N2</strain>
    </source>
</reference>
<dbReference type="eggNOG" id="ENOG502SZZA">
    <property type="taxonomic scope" value="Eukaryota"/>
</dbReference>
<name>O17764_CAEEL</name>
<dbReference type="GeneID" id="184067"/>
<evidence type="ECO:0007829" key="5">
    <source>
        <dbReference type="PeptideAtlas" id="O17764"/>
    </source>
</evidence>
<proteinExistence type="evidence at protein level"/>
<dbReference type="InParanoid" id="O17764"/>
<sequence>MEMQHFLLILTVFLPLTYCQTTRNCYTCATSELKDKWYLTGLAPVPDSYFTAGSCQQAPSNTFAESCSGPCLTMAFGNPDAVGTNQATTTYFVRGCHRTLTNAVSDRTSMNNADFCEQDNTYKMADRKGNIVNVKMMAMFCEGTDLCNNLQIDFNSQMTCANQTNNNLLNNAPLNCYECTPSEGYNCHESKCTKKYCLKQEIKLDNGFQIDKTCSNVNIFGVDNSCQTHDLITNPGGVAVKNQFSRCYCKDKQFCNSGTSITILFSSVISILFSSRFL</sequence>
<feature type="chain" id="PRO_5004157339" evidence="1">
    <location>
        <begin position="20"/>
        <end position="278"/>
    </location>
</feature>
<dbReference type="AGR" id="WB:WBGene00008509"/>
<dbReference type="FunCoup" id="O17764">
    <property type="interactions" value="387"/>
</dbReference>
<dbReference type="PIR" id="T20478">
    <property type="entry name" value="T20478"/>
</dbReference>
<evidence type="ECO:0000256" key="1">
    <source>
        <dbReference type="SAM" id="SignalP"/>
    </source>
</evidence>
<dbReference type="Proteomes" id="UP000001940">
    <property type="component" value="Chromosome IV"/>
</dbReference>
<evidence type="ECO:0000313" key="2">
    <source>
        <dbReference type="EMBL" id="CAB02894.1"/>
    </source>
</evidence>
<dbReference type="CTD" id="184067"/>
<organism evidence="2 3">
    <name type="scientific">Caenorhabditis elegans</name>
    <dbReference type="NCBI Taxonomy" id="6239"/>
    <lineage>
        <taxon>Eukaryota</taxon>
        <taxon>Metazoa</taxon>
        <taxon>Ecdysozoa</taxon>
        <taxon>Nematoda</taxon>
        <taxon>Chromadorea</taxon>
        <taxon>Rhabditida</taxon>
        <taxon>Rhabditina</taxon>
        <taxon>Rhabditomorpha</taxon>
        <taxon>Rhabditoidea</taxon>
        <taxon>Rhabditidae</taxon>
        <taxon>Peloderinae</taxon>
        <taxon>Caenorhabditis</taxon>
    </lineage>
</organism>
<dbReference type="PANTHER" id="PTHR36939:SF1">
    <property type="entry name" value="UPAR_LY6 DOMAIN-CONTAINING PROTEIN"/>
    <property type="match status" value="1"/>
</dbReference>
<accession>O17764</accession>
<dbReference type="PeptideAtlas" id="O17764"/>
<dbReference type="WormBase" id="F01G10.6">
    <property type="protein sequence ID" value="CE09168"/>
    <property type="gene ID" value="WBGene00008509"/>
</dbReference>
<evidence type="ECO:0000313" key="3">
    <source>
        <dbReference type="Proteomes" id="UP000001940"/>
    </source>
</evidence>
<feature type="signal peptide" evidence="1">
    <location>
        <begin position="1"/>
        <end position="19"/>
    </location>
</feature>
<dbReference type="PhylomeDB" id="O17764"/>
<dbReference type="PaxDb" id="6239-F01G10.6"/>
<keyword evidence="3" id="KW-1185">Reference proteome</keyword>
<gene>
    <name evidence="2" type="ORF">CELE_F01G10.6</name>
    <name evidence="2 4" type="ORF">F01G10.6</name>
</gene>
<keyword evidence="5" id="KW-1267">Proteomics identification</keyword>
<dbReference type="RefSeq" id="NP_501872.1">
    <property type="nucleotide sequence ID" value="NM_069471.4"/>
</dbReference>
<dbReference type="PANTHER" id="PTHR36939">
    <property type="entry name" value="PROTEIN CBG03389"/>
    <property type="match status" value="1"/>
</dbReference>
<keyword evidence="1" id="KW-0732">Signal</keyword>
<dbReference type="HOGENOM" id="CLU_1001963_0_0_1"/>
<evidence type="ECO:0000313" key="4">
    <source>
        <dbReference type="WormBase" id="F01G10.6"/>
    </source>
</evidence>
<dbReference type="OrthoDB" id="5835752at2759"/>
<dbReference type="UCSC" id="F01G10.6">
    <property type="organism name" value="c. elegans"/>
</dbReference>
<dbReference type="EMBL" id="BX284604">
    <property type="protein sequence ID" value="CAB02894.1"/>
    <property type="molecule type" value="Genomic_DNA"/>
</dbReference>